<keyword evidence="3" id="KW-1185">Reference proteome</keyword>
<keyword evidence="1" id="KW-0472">Membrane</keyword>
<proteinExistence type="predicted"/>
<reference evidence="2 3" key="1">
    <citation type="submission" date="2019-02" db="EMBL/GenBank/DDBJ databases">
        <title>Deep-cultivation of Planctomycetes and their phenomic and genomic characterization uncovers novel biology.</title>
        <authorList>
            <person name="Wiegand S."/>
            <person name="Jogler M."/>
            <person name="Boedeker C."/>
            <person name="Pinto D."/>
            <person name="Vollmers J."/>
            <person name="Rivas-Marin E."/>
            <person name="Kohn T."/>
            <person name="Peeters S.H."/>
            <person name="Heuer A."/>
            <person name="Rast P."/>
            <person name="Oberbeckmann S."/>
            <person name="Bunk B."/>
            <person name="Jeske O."/>
            <person name="Meyerdierks A."/>
            <person name="Storesund J.E."/>
            <person name="Kallscheuer N."/>
            <person name="Luecker S."/>
            <person name="Lage O.M."/>
            <person name="Pohl T."/>
            <person name="Merkel B.J."/>
            <person name="Hornburger P."/>
            <person name="Mueller R.-W."/>
            <person name="Bruemmer F."/>
            <person name="Labrenz M."/>
            <person name="Spormann A.M."/>
            <person name="Op den Camp H."/>
            <person name="Overmann J."/>
            <person name="Amann R."/>
            <person name="Jetten M.S.M."/>
            <person name="Mascher T."/>
            <person name="Medema M.H."/>
            <person name="Devos D.P."/>
            <person name="Kaster A.-K."/>
            <person name="Ovreas L."/>
            <person name="Rohde M."/>
            <person name="Galperin M.Y."/>
            <person name="Jogler C."/>
        </authorList>
    </citation>
    <scope>NUCLEOTIDE SEQUENCE [LARGE SCALE GENOMIC DNA]</scope>
    <source>
        <strain evidence="2 3">Pla163</strain>
    </source>
</reference>
<gene>
    <name evidence="2" type="ORF">Pla163_07610</name>
</gene>
<evidence type="ECO:0000313" key="3">
    <source>
        <dbReference type="Proteomes" id="UP000319342"/>
    </source>
</evidence>
<keyword evidence="1" id="KW-1133">Transmembrane helix</keyword>
<keyword evidence="1" id="KW-0812">Transmembrane</keyword>
<protein>
    <submittedName>
        <fullName evidence="2">Uncharacterized protein</fullName>
    </submittedName>
</protein>
<organism evidence="2 3">
    <name type="scientific">Rohdeia mirabilis</name>
    <dbReference type="NCBI Taxonomy" id="2528008"/>
    <lineage>
        <taxon>Bacteria</taxon>
        <taxon>Pseudomonadati</taxon>
        <taxon>Planctomycetota</taxon>
        <taxon>Planctomycetia</taxon>
        <taxon>Planctomycetia incertae sedis</taxon>
        <taxon>Rohdeia</taxon>
    </lineage>
</organism>
<accession>A0A518CWQ0</accession>
<dbReference type="AlphaFoldDB" id="A0A518CWQ0"/>
<name>A0A518CWQ0_9BACT</name>
<dbReference type="EMBL" id="CP036290">
    <property type="protein sequence ID" value="QDU83662.1"/>
    <property type="molecule type" value="Genomic_DNA"/>
</dbReference>
<feature type="transmembrane region" description="Helical" evidence="1">
    <location>
        <begin position="41"/>
        <end position="59"/>
    </location>
</feature>
<dbReference type="RefSeq" id="WP_145183766.1">
    <property type="nucleotide sequence ID" value="NZ_CP036290.1"/>
</dbReference>
<evidence type="ECO:0000256" key="1">
    <source>
        <dbReference type="SAM" id="Phobius"/>
    </source>
</evidence>
<evidence type="ECO:0000313" key="2">
    <source>
        <dbReference type="EMBL" id="QDU83662.1"/>
    </source>
</evidence>
<sequence>MSLLLHAGLLAVAVLAISLVNAFIVEADDGAALASLPKRFVRFYGVMLALLAFAYFGPFF</sequence>
<dbReference type="Proteomes" id="UP000319342">
    <property type="component" value="Chromosome"/>
</dbReference>